<protein>
    <recommendedName>
        <fullName evidence="1">Mitochondrial import inner membrane translocase subunit TIM50</fullName>
    </recommendedName>
</protein>
<dbReference type="InterPro" id="IPR050365">
    <property type="entry name" value="TIM50"/>
</dbReference>
<proteinExistence type="inferred from homology"/>
<feature type="region of interest" description="Disordered" evidence="2">
    <location>
        <begin position="77"/>
        <end position="102"/>
    </location>
</feature>
<comment type="subcellular location">
    <subcellularLocation>
        <location evidence="1">Mitochondrion inner membrane</location>
        <topology evidence="1">Single-pass membrane protein</topology>
    </subcellularLocation>
</comment>
<keyword evidence="1" id="KW-0809">Transit peptide</keyword>
<organism evidence="4">
    <name type="scientific">Cucumis melo</name>
    <name type="common">Muskmelon</name>
    <dbReference type="NCBI Taxonomy" id="3656"/>
    <lineage>
        <taxon>Eukaryota</taxon>
        <taxon>Viridiplantae</taxon>
        <taxon>Streptophyta</taxon>
        <taxon>Embryophyta</taxon>
        <taxon>Tracheophyta</taxon>
        <taxon>Spermatophyta</taxon>
        <taxon>Magnoliopsida</taxon>
        <taxon>eudicotyledons</taxon>
        <taxon>Gunneridae</taxon>
        <taxon>Pentapetalae</taxon>
        <taxon>rosids</taxon>
        <taxon>fabids</taxon>
        <taxon>Cucurbitales</taxon>
        <taxon>Cucurbitaceae</taxon>
        <taxon>Benincaseae</taxon>
        <taxon>Cucumis</taxon>
    </lineage>
</organism>
<dbReference type="Pfam" id="PF03031">
    <property type="entry name" value="NIF"/>
    <property type="match status" value="1"/>
</dbReference>
<dbReference type="GO" id="GO:0015031">
    <property type="term" value="P:protein transport"/>
    <property type="evidence" value="ECO:0007669"/>
    <property type="project" value="UniProtKB-KW"/>
</dbReference>
<keyword evidence="1" id="KW-0496">Mitochondrion</keyword>
<dbReference type="PROSITE" id="PS50969">
    <property type="entry name" value="FCP1"/>
    <property type="match status" value="1"/>
</dbReference>
<feature type="compositionally biased region" description="Acidic residues" evidence="2">
    <location>
        <begin position="1"/>
        <end position="10"/>
    </location>
</feature>
<dbReference type="EnsemblPlants" id="MELO3C002040.2.1">
    <property type="protein sequence ID" value="MELO3C002040.2.1"/>
    <property type="gene ID" value="MELO3C002040.2"/>
</dbReference>
<gene>
    <name evidence="4" type="primary">103492827</name>
</gene>
<feature type="domain" description="FCP1 homology" evidence="3">
    <location>
        <begin position="314"/>
        <end position="485"/>
    </location>
</feature>
<dbReference type="SMART" id="SM00577">
    <property type="entry name" value="CPDc"/>
    <property type="match status" value="1"/>
</dbReference>
<comment type="subunit">
    <text evidence="1">Component of the TIM23 complex.</text>
</comment>
<dbReference type="InterPro" id="IPR004274">
    <property type="entry name" value="FCP1_dom"/>
</dbReference>
<evidence type="ECO:0000256" key="1">
    <source>
        <dbReference type="RuleBase" id="RU365079"/>
    </source>
</evidence>
<comment type="similarity">
    <text evidence="1">Belongs to the TIM50 family.</text>
</comment>
<keyword evidence="1" id="KW-0653">Protein transport</keyword>
<dbReference type="SUPFAM" id="SSF56784">
    <property type="entry name" value="HAD-like"/>
    <property type="match status" value="1"/>
</dbReference>
<comment type="function">
    <text evidence="1">Essential component of the TIM23 complex, a complex that mediates the translocation of transit peptide-containing proteins across the mitochondrial inner membrane.</text>
</comment>
<dbReference type="PANTHER" id="PTHR12210">
    <property type="entry name" value="DULLARD PROTEIN PHOSPHATASE"/>
    <property type="match status" value="1"/>
</dbReference>
<accession>A0A1S3BSS1</accession>
<sequence>MDISECDTTEGLEHKMKKRKQEQFDDASEGNNTGSVCSGFEFASSLDKILFENDPSPDATLIMCSKLESETGKTLPEICNSEGNVHENEHNDDQKLSRDTDTEHENIDGSDNLILNAAVVKQNVAGCSVEMQEPNSMNAYKEDSGGVSEDPGGLRDHEVSDQGNIDSVAQELSKEMIDVRKDVHSREKLSDPVYPLPCNEQEYEGDGSLKSLDVEQISDTFGNNASEKIVEGPVEEASVFCSVGEHDDEASTSKELIMSTPSCVPPALENAETAKEEVVCFTASGETSSGVNAMAEEKIPSLVLDTSEKGDSIGSTRKKLLVLDVNGLLADFICYVPPGYKPDIIIRQKAVFKRPFCDDFIKFCFERFEVGVWSSRTRRNVDMVIDFLMGDYREKLLFCWDQSHCTDTTFSTVENKHKPLVLKEIKKLWKYLKPREFNASNTLLLDDSPHKALCNPDREAIFGFFWKVYRWQKMFKNMLSRIGLANVPLQKRTRLGNFIDGSYILLSEKTIRRIAIISNGTEKVNLRGIFMHLFGISSCMNEKSFTC</sequence>
<dbReference type="Gramene" id="MELO3C002040.2.1">
    <property type="protein sequence ID" value="MELO3C002040.2.1"/>
    <property type="gene ID" value="MELO3C002040.2"/>
</dbReference>
<feature type="region of interest" description="Disordered" evidence="2">
    <location>
        <begin position="1"/>
        <end position="33"/>
    </location>
</feature>
<evidence type="ECO:0000259" key="3">
    <source>
        <dbReference type="PROSITE" id="PS50969"/>
    </source>
</evidence>
<dbReference type="eggNOG" id="ENOG502QR82">
    <property type="taxonomic scope" value="Eukaryota"/>
</dbReference>
<feature type="region of interest" description="Disordered" evidence="2">
    <location>
        <begin position="137"/>
        <end position="160"/>
    </location>
</feature>
<reference evidence="4" key="1">
    <citation type="submission" date="2023-03" db="UniProtKB">
        <authorList>
            <consortium name="EnsemblPlants"/>
        </authorList>
    </citation>
    <scope>IDENTIFICATION</scope>
</reference>
<dbReference type="InterPro" id="IPR036412">
    <property type="entry name" value="HAD-like_sf"/>
</dbReference>
<name>A0A1S3BSS1_CUCME</name>
<dbReference type="GO" id="GO:0005744">
    <property type="term" value="C:TIM23 mitochondrial import inner membrane translocase complex"/>
    <property type="evidence" value="ECO:0007669"/>
    <property type="project" value="UniProtKB-UniRule"/>
</dbReference>
<dbReference type="AlphaFoldDB" id="A0A1S3BSS1"/>
<evidence type="ECO:0000313" key="4">
    <source>
        <dbReference type="EnsemblPlants" id="MELO3C002040.2.1"/>
    </source>
</evidence>
<keyword evidence="1" id="KW-0811">Translocation</keyword>
<dbReference type="InterPro" id="IPR023214">
    <property type="entry name" value="HAD_sf"/>
</dbReference>
<keyword evidence="1" id="KW-0813">Transport</keyword>
<dbReference type="Gene3D" id="3.40.50.1000">
    <property type="entry name" value="HAD superfamily/HAD-like"/>
    <property type="match status" value="1"/>
</dbReference>
<evidence type="ECO:0000256" key="2">
    <source>
        <dbReference type="SAM" id="MobiDB-lite"/>
    </source>
</evidence>
<feature type="compositionally biased region" description="Basic and acidic residues" evidence="2">
    <location>
        <begin position="84"/>
        <end position="102"/>
    </location>
</feature>